<keyword evidence="1" id="KW-0723">Serine/threonine-protein kinase</keyword>
<keyword evidence="3" id="KW-0547">Nucleotide-binding</keyword>
<evidence type="ECO:0000259" key="2">
    <source>
        <dbReference type="Pfam" id="PF13581"/>
    </source>
</evidence>
<keyword evidence="3" id="KW-0614">Plasmid</keyword>
<sequence length="128" mass="13070">MSETAAGWGAAPDPIEAAAIIVSELVTNAHKHTDSGRGLIALRMLVRRADRAVRIEVRDAGLPGGAPPALGAAATDAAALDEHGRGLFLVDALSDSWGAEPHAGWMSPQGVLSAGTTVWSHPTGLYAA</sequence>
<dbReference type="CDD" id="cd16936">
    <property type="entry name" value="HATPase_RsbW-like"/>
    <property type="match status" value="1"/>
</dbReference>
<keyword evidence="3" id="KW-0067">ATP-binding</keyword>
<keyword evidence="4" id="KW-1185">Reference proteome</keyword>
<dbReference type="EMBL" id="CP074136">
    <property type="protein sequence ID" value="QUX26479.1"/>
    <property type="molecule type" value="Genomic_DNA"/>
</dbReference>
<dbReference type="Pfam" id="PF13581">
    <property type="entry name" value="HATPase_c_2"/>
    <property type="match status" value="1"/>
</dbReference>
<dbReference type="InterPro" id="IPR050267">
    <property type="entry name" value="Anti-sigma-factor_SerPK"/>
</dbReference>
<feature type="domain" description="Histidine kinase/HSP90-like ATPase" evidence="2">
    <location>
        <begin position="4"/>
        <end position="96"/>
    </location>
</feature>
<protein>
    <submittedName>
        <fullName evidence="3">ATP-binding protein</fullName>
    </submittedName>
</protein>
<keyword evidence="1" id="KW-0418">Kinase</keyword>
<evidence type="ECO:0000256" key="1">
    <source>
        <dbReference type="ARBA" id="ARBA00022527"/>
    </source>
</evidence>
<dbReference type="InterPro" id="IPR003594">
    <property type="entry name" value="HATPase_dom"/>
</dbReference>
<dbReference type="Proteomes" id="UP000676079">
    <property type="component" value="Plasmid unnamed4"/>
</dbReference>
<evidence type="ECO:0000313" key="4">
    <source>
        <dbReference type="Proteomes" id="UP000676079"/>
    </source>
</evidence>
<keyword evidence="1" id="KW-0808">Transferase</keyword>
<name>A0A975KSE7_9ACTN</name>
<organism evidence="3 4">
    <name type="scientific">Nocardiopsis changdeensis</name>
    <dbReference type="NCBI Taxonomy" id="2831969"/>
    <lineage>
        <taxon>Bacteria</taxon>
        <taxon>Bacillati</taxon>
        <taxon>Actinomycetota</taxon>
        <taxon>Actinomycetes</taxon>
        <taxon>Streptosporangiales</taxon>
        <taxon>Nocardiopsidaceae</taxon>
        <taxon>Nocardiopsis</taxon>
    </lineage>
</organism>
<geneLocation type="plasmid" evidence="3 4">
    <name>unnamed4</name>
</geneLocation>
<proteinExistence type="predicted"/>
<dbReference type="GO" id="GO:0005524">
    <property type="term" value="F:ATP binding"/>
    <property type="evidence" value="ECO:0007669"/>
    <property type="project" value="UniProtKB-KW"/>
</dbReference>
<dbReference type="PANTHER" id="PTHR35526:SF3">
    <property type="entry name" value="ANTI-SIGMA-F FACTOR RSBW"/>
    <property type="match status" value="1"/>
</dbReference>
<dbReference type="InterPro" id="IPR036890">
    <property type="entry name" value="HATPase_C_sf"/>
</dbReference>
<dbReference type="SUPFAM" id="SSF55874">
    <property type="entry name" value="ATPase domain of HSP90 chaperone/DNA topoisomerase II/histidine kinase"/>
    <property type="match status" value="1"/>
</dbReference>
<dbReference type="Gene3D" id="3.30.565.10">
    <property type="entry name" value="Histidine kinase-like ATPase, C-terminal domain"/>
    <property type="match status" value="1"/>
</dbReference>
<reference evidence="4" key="1">
    <citation type="submission" date="2021-05" db="EMBL/GenBank/DDBJ databases">
        <title>Direct Submission.</title>
        <authorList>
            <person name="Li K."/>
            <person name="Gao J."/>
        </authorList>
    </citation>
    <scope>NUCLEOTIDE SEQUENCE [LARGE SCALE GENOMIC DNA]</scope>
    <source>
        <strain evidence="4">Mg02</strain>
        <plasmid evidence="4">unnamed4</plasmid>
    </source>
</reference>
<gene>
    <name evidence="3" type="ORF">KGD84_32800</name>
</gene>
<evidence type="ECO:0000313" key="3">
    <source>
        <dbReference type="EMBL" id="QUX26479.1"/>
    </source>
</evidence>
<accession>A0A975KSE7</accession>
<dbReference type="PANTHER" id="PTHR35526">
    <property type="entry name" value="ANTI-SIGMA-F FACTOR RSBW-RELATED"/>
    <property type="match status" value="1"/>
</dbReference>